<dbReference type="Proteomes" id="UP000300381">
    <property type="component" value="Unassembled WGS sequence"/>
</dbReference>
<feature type="region of interest" description="Disordered" evidence="1">
    <location>
        <begin position="1"/>
        <end position="23"/>
    </location>
</feature>
<evidence type="ECO:0000313" key="3">
    <source>
        <dbReference type="Proteomes" id="UP000300381"/>
    </source>
</evidence>
<name>A0A480B8H0_9FIRM</name>
<dbReference type="AlphaFoldDB" id="A0A480B8H0"/>
<sequence length="59" mass="6661">MSKRFQVKFRIKSDPKSTSRNGVNTTMVTASNMFDARNQVKARYANSLHGVDIISVVEK</sequence>
<proteinExistence type="predicted"/>
<reference evidence="2 3" key="1">
    <citation type="submission" date="2019-03" db="EMBL/GenBank/DDBJ databases">
        <title>Draft genome sequences of two Veillonella tobetsuensis clinical isolates from intraoperative bronchial fluids of elderly patients with pulmonary carcinoma.</title>
        <authorList>
            <person name="Akiyama T."/>
        </authorList>
    </citation>
    <scope>NUCLEOTIDE SEQUENCE [LARGE SCALE GENOMIC DNA]</scope>
    <source>
        <strain evidence="2 3">PAGU 1578</strain>
    </source>
</reference>
<evidence type="ECO:0000313" key="2">
    <source>
        <dbReference type="EMBL" id="GCL68195.1"/>
    </source>
</evidence>
<accession>A0A480B8H0</accession>
<dbReference type="RefSeq" id="WP_137661322.1">
    <property type="nucleotide sequence ID" value="NZ_BJCQ01000066.1"/>
</dbReference>
<comment type="caution">
    <text evidence="2">The sequence shown here is derived from an EMBL/GenBank/DDBJ whole genome shotgun (WGS) entry which is preliminary data.</text>
</comment>
<feature type="compositionally biased region" description="Basic residues" evidence="1">
    <location>
        <begin position="1"/>
        <end position="10"/>
    </location>
</feature>
<dbReference type="EMBL" id="BJCQ01000066">
    <property type="protein sequence ID" value="GCL68195.1"/>
    <property type="molecule type" value="Genomic_DNA"/>
</dbReference>
<gene>
    <name evidence="2" type="ORF">PAGU1578_18160</name>
</gene>
<protein>
    <submittedName>
        <fullName evidence="2">Uncharacterized protein</fullName>
    </submittedName>
</protein>
<evidence type="ECO:0000256" key="1">
    <source>
        <dbReference type="SAM" id="MobiDB-lite"/>
    </source>
</evidence>
<organism evidence="2 3">
    <name type="scientific">Veillonella tobetsuensis</name>
    <dbReference type="NCBI Taxonomy" id="1110546"/>
    <lineage>
        <taxon>Bacteria</taxon>
        <taxon>Bacillati</taxon>
        <taxon>Bacillota</taxon>
        <taxon>Negativicutes</taxon>
        <taxon>Veillonellales</taxon>
        <taxon>Veillonellaceae</taxon>
        <taxon>Veillonella</taxon>
    </lineage>
</organism>